<proteinExistence type="predicted"/>
<accession>A0ABS6S2R9</accession>
<keyword evidence="2" id="KW-0251">Elongation factor</keyword>
<dbReference type="GO" id="GO:0003746">
    <property type="term" value="F:translation elongation factor activity"/>
    <property type="evidence" value="ECO:0007669"/>
    <property type="project" value="UniProtKB-KW"/>
</dbReference>
<dbReference type="EMBL" id="JABXWD010000459">
    <property type="protein sequence ID" value="MBV6343144.1"/>
    <property type="molecule type" value="Genomic_DNA"/>
</dbReference>
<keyword evidence="3" id="KW-1185">Reference proteome</keyword>
<evidence type="ECO:0000313" key="3">
    <source>
        <dbReference type="Proteomes" id="UP001196980"/>
    </source>
</evidence>
<feature type="non-terminal residue" evidence="2">
    <location>
        <position position="1"/>
    </location>
</feature>
<comment type="caution">
    <text evidence="2">The sequence shown here is derived from an EMBL/GenBank/DDBJ whole genome shotgun (WGS) entry which is preliminary data.</text>
</comment>
<evidence type="ECO:0000259" key="1">
    <source>
        <dbReference type="Pfam" id="PF01272"/>
    </source>
</evidence>
<organism evidence="2 3">
    <name type="scientific">Candidatus Magnetobacterium casense</name>
    <dbReference type="NCBI Taxonomy" id="1455061"/>
    <lineage>
        <taxon>Bacteria</taxon>
        <taxon>Pseudomonadati</taxon>
        <taxon>Nitrospirota</taxon>
        <taxon>Thermodesulfovibrionia</taxon>
        <taxon>Thermodesulfovibrionales</taxon>
        <taxon>Candidatus Magnetobacteriaceae</taxon>
        <taxon>Candidatus Magnetobacterium</taxon>
    </lineage>
</organism>
<name>A0ABS6S2R9_9BACT</name>
<keyword evidence="2" id="KW-0648">Protein biosynthesis</keyword>
<protein>
    <submittedName>
        <fullName evidence="2">GreA/GreB family elongation factor</fullName>
    </submittedName>
</protein>
<gene>
    <name evidence="2" type="ORF">HWQ67_16310</name>
</gene>
<dbReference type="Pfam" id="PF01272">
    <property type="entry name" value="GreA_GreB"/>
    <property type="match status" value="1"/>
</dbReference>
<sequence>PVGRALLGKQVGDEVRIKVPAKTITYEVLNISFE</sequence>
<dbReference type="InterPro" id="IPR001437">
    <property type="entry name" value="Tscrpt_elong_fac_GreA/B_C"/>
</dbReference>
<dbReference type="Proteomes" id="UP001196980">
    <property type="component" value="Unassembled WGS sequence"/>
</dbReference>
<evidence type="ECO:0000313" key="2">
    <source>
        <dbReference type="EMBL" id="MBV6343144.1"/>
    </source>
</evidence>
<feature type="domain" description="Transcription elongation factor GreA/GreB C-terminal" evidence="1">
    <location>
        <begin position="1"/>
        <end position="32"/>
    </location>
</feature>
<reference evidence="2 3" key="1">
    <citation type="journal article" date="2020" name="J Geophys Res Biogeosci">
        <title>Magnetotaxis as an Adaptation to Enable Bacterial Shuttling of Microbial Sulfur and Sulfur Cycling Across Aquatic Oxic#Anoxic Interfaces.</title>
        <authorList>
            <person name="Li J."/>
            <person name="Liu P."/>
            <person name="Wang J."/>
            <person name="Roberts A.P."/>
            <person name="Pan Y."/>
        </authorList>
    </citation>
    <scope>NUCLEOTIDE SEQUENCE [LARGE SCALE GENOMIC DNA]</scope>
    <source>
        <strain evidence="2 3">MYR-1_YQ</strain>
    </source>
</reference>